<proteinExistence type="predicted"/>
<dbReference type="Proteomes" id="UP001165186">
    <property type="component" value="Unassembled WGS sequence"/>
</dbReference>
<keyword evidence="2" id="KW-1185">Reference proteome</keyword>
<sequence length="197" mass="20791">MTSALTTHPSAASYAASGYAQRMGWGPRPALLIVDACTAYWDASSPLDTSGNPSAAAAPASMRRLVAAARAGGAPVVWTRVAYAADGGMRDAGLFWRKSRVLDVWRAGDARGLGGWVDGLAPVEGEAVVTKRYPSAFFATDLATRLQVERVDTVVVCGVSTSGCVRASALDAMQYGYRPMVSFRWAWRGGEVILTAV</sequence>
<organism evidence="1 2">
    <name type="scientific">Neofusicoccum parvum</name>
    <dbReference type="NCBI Taxonomy" id="310453"/>
    <lineage>
        <taxon>Eukaryota</taxon>
        <taxon>Fungi</taxon>
        <taxon>Dikarya</taxon>
        <taxon>Ascomycota</taxon>
        <taxon>Pezizomycotina</taxon>
        <taxon>Dothideomycetes</taxon>
        <taxon>Dothideomycetes incertae sedis</taxon>
        <taxon>Botryosphaeriales</taxon>
        <taxon>Botryosphaeriaceae</taxon>
        <taxon>Neofusicoccum</taxon>
    </lineage>
</organism>
<protein>
    <submittedName>
        <fullName evidence="1">N-carbamoylsarcosine amidase</fullName>
    </submittedName>
</protein>
<comment type="caution">
    <text evidence="1">The sequence shown here is derived from an EMBL/GenBank/DDBJ whole genome shotgun (WGS) entry which is preliminary data.</text>
</comment>
<evidence type="ECO:0000313" key="1">
    <source>
        <dbReference type="EMBL" id="GME35263.1"/>
    </source>
</evidence>
<evidence type="ECO:0000313" key="2">
    <source>
        <dbReference type="Proteomes" id="UP001165186"/>
    </source>
</evidence>
<name>A0ACB5SCV3_9PEZI</name>
<reference evidence="1" key="1">
    <citation type="submission" date="2024-09" db="EMBL/GenBank/DDBJ databases">
        <title>Draft Genome Sequences of Neofusicoccum parvum.</title>
        <authorList>
            <person name="Ashida A."/>
            <person name="Camagna M."/>
            <person name="Tanaka A."/>
            <person name="Takemoto D."/>
        </authorList>
    </citation>
    <scope>NUCLEOTIDE SEQUENCE</scope>
    <source>
        <strain evidence="1">PPO83</strain>
    </source>
</reference>
<gene>
    <name evidence="1" type="primary">g1015</name>
    <name evidence="1" type="ORF">NpPPO83_00001015</name>
</gene>
<dbReference type="EMBL" id="BSXG01000071">
    <property type="protein sequence ID" value="GME35263.1"/>
    <property type="molecule type" value="Genomic_DNA"/>
</dbReference>
<accession>A0ACB5SCV3</accession>